<dbReference type="RefSeq" id="WP_237335046.1">
    <property type="nucleotide sequence ID" value="NZ_BAABCM010000001.1"/>
</dbReference>
<evidence type="ECO:0000313" key="1">
    <source>
        <dbReference type="EMBL" id="GAA3800158.1"/>
    </source>
</evidence>
<proteinExistence type="predicted"/>
<dbReference type="Gene3D" id="1.10.10.10">
    <property type="entry name" value="Winged helix-like DNA-binding domain superfamily/Winged helix DNA-binding domain"/>
    <property type="match status" value="1"/>
</dbReference>
<gene>
    <name evidence="1" type="ORF">GCM10022380_16890</name>
</gene>
<dbReference type="EMBL" id="BAABCM010000001">
    <property type="protein sequence ID" value="GAA3800158.1"/>
    <property type="molecule type" value="Genomic_DNA"/>
</dbReference>
<evidence type="ECO:0000313" key="2">
    <source>
        <dbReference type="Proteomes" id="UP001501624"/>
    </source>
</evidence>
<evidence type="ECO:0008006" key="3">
    <source>
        <dbReference type="Google" id="ProtNLM"/>
    </source>
</evidence>
<dbReference type="SUPFAM" id="SSF46894">
    <property type="entry name" value="C-terminal effector domain of the bipartite response regulators"/>
    <property type="match status" value="1"/>
</dbReference>
<keyword evidence="2" id="KW-1185">Reference proteome</keyword>
<dbReference type="InterPro" id="IPR016032">
    <property type="entry name" value="Sig_transdc_resp-reg_C-effctor"/>
</dbReference>
<organism evidence="1 2">
    <name type="scientific">Amycolatopsis tucumanensis</name>
    <dbReference type="NCBI Taxonomy" id="401106"/>
    <lineage>
        <taxon>Bacteria</taxon>
        <taxon>Bacillati</taxon>
        <taxon>Actinomycetota</taxon>
        <taxon>Actinomycetes</taxon>
        <taxon>Pseudonocardiales</taxon>
        <taxon>Pseudonocardiaceae</taxon>
        <taxon>Amycolatopsis</taxon>
    </lineage>
</organism>
<reference evidence="2" key="1">
    <citation type="journal article" date="2019" name="Int. J. Syst. Evol. Microbiol.">
        <title>The Global Catalogue of Microorganisms (GCM) 10K type strain sequencing project: providing services to taxonomists for standard genome sequencing and annotation.</title>
        <authorList>
            <consortium name="The Broad Institute Genomics Platform"/>
            <consortium name="The Broad Institute Genome Sequencing Center for Infectious Disease"/>
            <person name="Wu L."/>
            <person name="Ma J."/>
        </authorList>
    </citation>
    <scope>NUCLEOTIDE SEQUENCE [LARGE SCALE GENOMIC DNA]</scope>
    <source>
        <strain evidence="2">JCM 17017</strain>
    </source>
</reference>
<sequence length="64" mass="6886">MIDTGRWADATELLDEAAESPWCTASATWAATSPRTVGSHLHNAYPKLGVSGRHQLREVVGDPP</sequence>
<dbReference type="InterPro" id="IPR036388">
    <property type="entry name" value="WH-like_DNA-bd_sf"/>
</dbReference>
<dbReference type="Proteomes" id="UP001501624">
    <property type="component" value="Unassembled WGS sequence"/>
</dbReference>
<name>A0ABP7HR57_9PSEU</name>
<accession>A0ABP7HR57</accession>
<comment type="caution">
    <text evidence="1">The sequence shown here is derived from an EMBL/GenBank/DDBJ whole genome shotgun (WGS) entry which is preliminary data.</text>
</comment>
<protein>
    <recommendedName>
        <fullName evidence="3">HTH luxR-type domain-containing protein</fullName>
    </recommendedName>
</protein>